<dbReference type="PANTHER" id="PTHR21208">
    <property type="entry name" value="ADP-DEPENDENT GLUCOKINASE"/>
    <property type="match status" value="1"/>
</dbReference>
<evidence type="ECO:0000256" key="2">
    <source>
        <dbReference type="ARBA" id="ARBA00022679"/>
    </source>
</evidence>
<keyword evidence="1" id="KW-0963">Cytoplasm</keyword>
<keyword evidence="6" id="KW-0324">Glycolysis</keyword>
<evidence type="ECO:0000313" key="7">
    <source>
        <dbReference type="EMBL" id="CBY23963.1"/>
    </source>
</evidence>
<dbReference type="InterPro" id="IPR007666">
    <property type="entry name" value="ADP_PFK/GK"/>
</dbReference>
<evidence type="ECO:0000256" key="1">
    <source>
        <dbReference type="ARBA" id="ARBA00022490"/>
    </source>
</evidence>
<evidence type="ECO:0000313" key="8">
    <source>
        <dbReference type="Proteomes" id="UP000001307"/>
    </source>
</evidence>
<protein>
    <recommendedName>
        <fullName evidence="9">ADP-dependent glucokinase</fullName>
    </recommendedName>
</protein>
<keyword evidence="2" id="KW-0808">Transferase</keyword>
<evidence type="ECO:0000256" key="4">
    <source>
        <dbReference type="ARBA" id="ARBA00022777"/>
    </source>
</evidence>
<reference evidence="7" key="1">
    <citation type="journal article" date="2010" name="Science">
        <title>Plasticity of animal genome architecture unmasked by rapid evolution of a pelagic tunicate.</title>
        <authorList>
            <person name="Denoeud F."/>
            <person name="Henriet S."/>
            <person name="Mungpakdee S."/>
            <person name="Aury J.M."/>
            <person name="Da Silva C."/>
            <person name="Brinkmann H."/>
            <person name="Mikhaleva J."/>
            <person name="Olsen L.C."/>
            <person name="Jubin C."/>
            <person name="Canestro C."/>
            <person name="Bouquet J.M."/>
            <person name="Danks G."/>
            <person name="Poulain J."/>
            <person name="Campsteijn C."/>
            <person name="Adamski M."/>
            <person name="Cross I."/>
            <person name="Yadetie F."/>
            <person name="Muffato M."/>
            <person name="Louis A."/>
            <person name="Butcher S."/>
            <person name="Tsagkogeorga G."/>
            <person name="Konrad A."/>
            <person name="Singh S."/>
            <person name="Jensen M.F."/>
            <person name="Cong E.H."/>
            <person name="Eikeseth-Otteraa H."/>
            <person name="Noel B."/>
            <person name="Anthouard V."/>
            <person name="Porcel B.M."/>
            <person name="Kachouri-Lafond R."/>
            <person name="Nishino A."/>
            <person name="Ugolini M."/>
            <person name="Chourrout P."/>
            <person name="Nishida H."/>
            <person name="Aasland R."/>
            <person name="Huzurbazar S."/>
            <person name="Westhof E."/>
            <person name="Delsuc F."/>
            <person name="Lehrach H."/>
            <person name="Reinhardt R."/>
            <person name="Weissenbach J."/>
            <person name="Roy S.W."/>
            <person name="Artiguenave F."/>
            <person name="Postlethwait J.H."/>
            <person name="Manak J.R."/>
            <person name="Thompson E.M."/>
            <person name="Jaillon O."/>
            <person name="Du Pasquier L."/>
            <person name="Boudinot P."/>
            <person name="Liberles D.A."/>
            <person name="Volff J.N."/>
            <person name="Philippe H."/>
            <person name="Lenhard B."/>
            <person name="Roest Crollius H."/>
            <person name="Wincker P."/>
            <person name="Chourrout D."/>
        </authorList>
    </citation>
    <scope>NUCLEOTIDE SEQUENCE [LARGE SCALE GENOMIC DNA]</scope>
</reference>
<evidence type="ECO:0000256" key="5">
    <source>
        <dbReference type="ARBA" id="ARBA00022842"/>
    </source>
</evidence>
<dbReference type="GO" id="GO:0005783">
    <property type="term" value="C:endoplasmic reticulum"/>
    <property type="evidence" value="ECO:0007669"/>
    <property type="project" value="TreeGrafter"/>
</dbReference>
<organism evidence="7">
    <name type="scientific">Oikopleura dioica</name>
    <name type="common">Tunicate</name>
    <dbReference type="NCBI Taxonomy" id="34765"/>
    <lineage>
        <taxon>Eukaryota</taxon>
        <taxon>Metazoa</taxon>
        <taxon>Chordata</taxon>
        <taxon>Tunicata</taxon>
        <taxon>Appendicularia</taxon>
        <taxon>Copelata</taxon>
        <taxon>Oikopleuridae</taxon>
        <taxon>Oikopleura</taxon>
    </lineage>
</organism>
<name>E4X4H3_OIKDI</name>
<keyword evidence="4" id="KW-0418">Kinase</keyword>
<dbReference type="SUPFAM" id="SSF53613">
    <property type="entry name" value="Ribokinase-like"/>
    <property type="match status" value="1"/>
</dbReference>
<dbReference type="GO" id="GO:0006006">
    <property type="term" value="P:glucose metabolic process"/>
    <property type="evidence" value="ECO:0007669"/>
    <property type="project" value="TreeGrafter"/>
</dbReference>
<dbReference type="GO" id="GO:0006096">
    <property type="term" value="P:glycolytic process"/>
    <property type="evidence" value="ECO:0007669"/>
    <property type="project" value="UniProtKB-KW"/>
</dbReference>
<dbReference type="AlphaFoldDB" id="E4X4H3"/>
<dbReference type="PANTHER" id="PTHR21208:SF1">
    <property type="entry name" value="ADP-DEPENDENT GLUCOKINASE"/>
    <property type="match status" value="1"/>
</dbReference>
<dbReference type="GO" id="GO:0046872">
    <property type="term" value="F:metal ion binding"/>
    <property type="evidence" value="ECO:0007669"/>
    <property type="project" value="UniProtKB-KW"/>
</dbReference>
<dbReference type="InterPro" id="IPR029056">
    <property type="entry name" value="Ribokinase-like"/>
</dbReference>
<dbReference type="Proteomes" id="UP000001307">
    <property type="component" value="Unassembled WGS sequence"/>
</dbReference>
<evidence type="ECO:0000256" key="3">
    <source>
        <dbReference type="ARBA" id="ARBA00022723"/>
    </source>
</evidence>
<accession>E4X4H3</accession>
<gene>
    <name evidence="7" type="ORF">GSOID_T00001299001</name>
</gene>
<dbReference type="PROSITE" id="PS51255">
    <property type="entry name" value="ADPK"/>
    <property type="match status" value="1"/>
</dbReference>
<dbReference type="GO" id="GO:0043843">
    <property type="term" value="F:ADP-specific glucokinase activity"/>
    <property type="evidence" value="ECO:0007669"/>
    <property type="project" value="TreeGrafter"/>
</dbReference>
<dbReference type="OrthoDB" id="5847021at2759"/>
<keyword evidence="3" id="KW-0479">Metal-binding</keyword>
<sequence length="503" mass="55168">MATSKSTQCEAAQAKKGSSLFGFPKSFKKFSLGAIVVLSIAVGVQLYQGTRVTNNDQLVAVRQENILKGLEAIERSFTLRSPPPSVFVGFGSCVDIFAKAIPLFKKLGFSEPDVEKEHGVLRSSSNLLEEFLFYFKKGAAAERYVSNGELFDKLVETAKESDDVKIALGGNAPVIAQRIAKNGGSVVLGAQNAADLPIDSRVVPSGPFVESSDIHLILEYDKNEKFEESSATRANRFIVHSDRYNPVLAGLNSFKKALAEKNSPPEGLVVGGLQMMEGYEYPERRRDEHFAEIKELLSEVNEKTRVHFELASFVDEEILQNIKESVIPFSDSIGMNEQELPNLLSLMKTGKAISVSDAYPRIASVLDQMREIYKLTKAQNYPRLLSRLHVHNIAFQAIAVRKSAGWRKTMTATAISSLTAHRHADVLSFLTQKKMDESFSKSILGLADGRVHLNPEKPVSCWEETIAGDAFKICVAPVLVCRNVKQTAGGGDNISGAGLLVQL</sequence>
<proteinExistence type="predicted"/>
<dbReference type="EMBL" id="FN653024">
    <property type="protein sequence ID" value="CBY23963.1"/>
    <property type="molecule type" value="Genomic_DNA"/>
</dbReference>
<dbReference type="Gene3D" id="3.40.1190.20">
    <property type="match status" value="1"/>
</dbReference>
<evidence type="ECO:0000256" key="6">
    <source>
        <dbReference type="ARBA" id="ARBA00023152"/>
    </source>
</evidence>
<dbReference type="Pfam" id="PF04587">
    <property type="entry name" value="ADP_PFK_GK"/>
    <property type="match status" value="1"/>
</dbReference>
<dbReference type="InParanoid" id="E4X4H3"/>
<evidence type="ECO:0008006" key="9">
    <source>
        <dbReference type="Google" id="ProtNLM"/>
    </source>
</evidence>
<keyword evidence="5" id="KW-0460">Magnesium</keyword>
<keyword evidence="8" id="KW-1185">Reference proteome</keyword>